<dbReference type="InterPro" id="IPR002514">
    <property type="entry name" value="Transposase_8"/>
</dbReference>
<dbReference type="Gene3D" id="1.10.10.60">
    <property type="entry name" value="Homeodomain-like"/>
    <property type="match status" value="1"/>
</dbReference>
<evidence type="ECO:0000256" key="1">
    <source>
        <dbReference type="ARBA" id="ARBA00009964"/>
    </source>
</evidence>
<name>A0A1T2KYW8_9GAMM</name>
<dbReference type="GO" id="GO:0006313">
    <property type="term" value="P:DNA transposition"/>
    <property type="evidence" value="ECO:0007669"/>
    <property type="project" value="InterPro"/>
</dbReference>
<gene>
    <name evidence="3" type="ORF">BOW53_16800</name>
</gene>
<dbReference type="SUPFAM" id="SSF46689">
    <property type="entry name" value="Homeodomain-like"/>
    <property type="match status" value="1"/>
</dbReference>
<evidence type="ECO:0000256" key="2">
    <source>
        <dbReference type="SAM" id="Coils"/>
    </source>
</evidence>
<dbReference type="Pfam" id="PF01527">
    <property type="entry name" value="HTH_Tnp_1"/>
    <property type="match status" value="1"/>
</dbReference>
<dbReference type="GO" id="GO:0003677">
    <property type="term" value="F:DNA binding"/>
    <property type="evidence" value="ECO:0007669"/>
    <property type="project" value="InterPro"/>
</dbReference>
<protein>
    <submittedName>
        <fullName evidence="3">Transposase</fullName>
    </submittedName>
</protein>
<reference evidence="3 4" key="1">
    <citation type="submission" date="2016-11" db="EMBL/GenBank/DDBJ databases">
        <title>Mixed transmission modes and dynamic genome evolution in an obligate animal-bacterial symbiosis.</title>
        <authorList>
            <person name="Russell S.L."/>
            <person name="Corbett-Detig R.B."/>
            <person name="Cavanaugh C.M."/>
        </authorList>
    </citation>
    <scope>NUCLEOTIDE SEQUENCE [LARGE SCALE GENOMIC DNA]</scope>
    <source>
        <strain evidence="3">Sveles-Q1</strain>
    </source>
</reference>
<dbReference type="InterPro" id="IPR009057">
    <property type="entry name" value="Homeodomain-like_sf"/>
</dbReference>
<keyword evidence="4" id="KW-1185">Reference proteome</keyword>
<comment type="similarity">
    <text evidence="1">Belongs to the transposase 8 family.</text>
</comment>
<organism evidence="3 4">
    <name type="scientific">Solemya pervernicosa gill symbiont</name>
    <dbReference type="NCBI Taxonomy" id="642797"/>
    <lineage>
        <taxon>Bacteria</taxon>
        <taxon>Pseudomonadati</taxon>
        <taxon>Pseudomonadota</taxon>
        <taxon>Gammaproteobacteria</taxon>
        <taxon>sulfur-oxidizing symbionts</taxon>
    </lineage>
</organism>
<proteinExistence type="inferred from homology"/>
<sequence length="94" mass="10923">MGNGKFAEEFKQEAVRQVVERGYTVSDVAKRLGVSVQSLYKWVKAYAPNATDRYEAEIKEVRREKLKLKEELQRAKDDRDILKKAAAYFARNPE</sequence>
<dbReference type="Proteomes" id="UP000191110">
    <property type="component" value="Unassembled WGS sequence"/>
</dbReference>
<accession>A0A1T2KYW8</accession>
<comment type="caution">
    <text evidence="3">The sequence shown here is derived from an EMBL/GenBank/DDBJ whole genome shotgun (WGS) entry which is preliminary data.</text>
</comment>
<feature type="coiled-coil region" evidence="2">
    <location>
        <begin position="51"/>
        <end position="85"/>
    </location>
</feature>
<keyword evidence="2" id="KW-0175">Coiled coil</keyword>
<dbReference type="AlphaFoldDB" id="A0A1T2KYW8"/>
<evidence type="ECO:0000313" key="4">
    <source>
        <dbReference type="Proteomes" id="UP000191110"/>
    </source>
</evidence>
<dbReference type="GO" id="GO:0004803">
    <property type="term" value="F:transposase activity"/>
    <property type="evidence" value="ECO:0007669"/>
    <property type="project" value="InterPro"/>
</dbReference>
<evidence type="ECO:0000313" key="3">
    <source>
        <dbReference type="EMBL" id="OOZ37984.1"/>
    </source>
</evidence>
<dbReference type="EMBL" id="MPRL01000152">
    <property type="protein sequence ID" value="OOZ37984.1"/>
    <property type="molecule type" value="Genomic_DNA"/>
</dbReference>